<evidence type="ECO:0000313" key="3">
    <source>
        <dbReference type="EMBL" id="KER38086.1"/>
    </source>
</evidence>
<feature type="region of interest" description="Disordered" evidence="1">
    <location>
        <begin position="200"/>
        <end position="219"/>
    </location>
</feature>
<dbReference type="RefSeq" id="WP_020820621.1">
    <property type="nucleotide sequence ID" value="NZ_JANF02000004.1"/>
</dbReference>
<comment type="caution">
    <text evidence="3">The sequence shown here is derived from an EMBL/GenBank/DDBJ whole genome shotgun (WGS) entry which is preliminary data.</text>
</comment>
<dbReference type="Proteomes" id="UP000028135">
    <property type="component" value="Unassembled WGS sequence"/>
</dbReference>
<keyword evidence="2" id="KW-0472">Membrane</keyword>
<evidence type="ECO:0000256" key="1">
    <source>
        <dbReference type="SAM" id="MobiDB-lite"/>
    </source>
</evidence>
<keyword evidence="2" id="KW-1133">Transmembrane helix</keyword>
<evidence type="ECO:0000256" key="2">
    <source>
        <dbReference type="SAM" id="Phobius"/>
    </source>
</evidence>
<feature type="transmembrane region" description="Helical" evidence="2">
    <location>
        <begin position="61"/>
        <end position="79"/>
    </location>
</feature>
<name>A0A8E0WVI6_9SPHN</name>
<organism evidence="3 4">
    <name type="scientific">Sphingobium indicum F2</name>
    <dbReference type="NCBI Taxonomy" id="1450518"/>
    <lineage>
        <taxon>Bacteria</taxon>
        <taxon>Pseudomonadati</taxon>
        <taxon>Pseudomonadota</taxon>
        <taxon>Alphaproteobacteria</taxon>
        <taxon>Sphingomonadales</taxon>
        <taxon>Sphingomonadaceae</taxon>
        <taxon>Sphingobium</taxon>
    </lineage>
</organism>
<proteinExistence type="predicted"/>
<keyword evidence="2" id="KW-0812">Transmembrane</keyword>
<sequence>MGLEDRDYMRERQRARAAATRWNDRAGRVEGVWFDPVNRGRDYQKGRFRRGSSNHSSRRQLLVYGLSLLLTLVPLYGMAQRDGLFPDLLPGKPFPETGSVTISKLLDGRAITSSLTITASRANAVVQLFDPASDRHLMSIYVAAGHHVRVPVPSGTYRLKLVEGQKWHGTAEFFGPNTSYETVAALMTFFRSGGRAIDLRRRPDGNMPTRPDWSGPEPL</sequence>
<protein>
    <recommendedName>
        <fullName evidence="5">DUF4384 domain-containing protein</fullName>
    </recommendedName>
</protein>
<evidence type="ECO:0000313" key="4">
    <source>
        <dbReference type="Proteomes" id="UP000028135"/>
    </source>
</evidence>
<evidence type="ECO:0008006" key="5">
    <source>
        <dbReference type="Google" id="ProtNLM"/>
    </source>
</evidence>
<accession>A0A8E0WVI6</accession>
<dbReference type="EMBL" id="JANF02000004">
    <property type="protein sequence ID" value="KER38086.1"/>
    <property type="molecule type" value="Genomic_DNA"/>
</dbReference>
<gene>
    <name evidence="3" type="ORF">AL00_01780</name>
</gene>
<dbReference type="AlphaFoldDB" id="A0A8E0WVI6"/>
<reference evidence="3 4" key="1">
    <citation type="submission" date="2014-05" db="EMBL/GenBank/DDBJ databases">
        <title>Genome Announcement of Sphingobium lucknowense F2.</title>
        <authorList>
            <person name="Lal R."/>
            <person name="Negi V."/>
            <person name="Lata P."/>
            <person name="Sangwan N."/>
            <person name="Gupta S.K."/>
            <person name="Rao D.L.N."/>
            <person name="Das S."/>
        </authorList>
    </citation>
    <scope>NUCLEOTIDE SEQUENCE [LARGE SCALE GENOMIC DNA]</scope>
    <source>
        <strain evidence="3 4">F2</strain>
    </source>
</reference>